<dbReference type="Proteomes" id="UP000620591">
    <property type="component" value="Unassembled WGS sequence"/>
</dbReference>
<dbReference type="InterPro" id="IPR014044">
    <property type="entry name" value="CAP_dom"/>
</dbReference>
<accession>A0A8I0EUE6</accession>
<dbReference type="AlphaFoldDB" id="A0A8I0EUE6"/>
<sequence>MRRILVALVMATALAAVPSAPASAAVSATTFDQRLHDQTNRSRQAHHLRKLRFHACLDRYAQRQARRMAKQQRMFHQDLSVVLRQCNARAVGENVAHGYRTPRSNIRAWLESPGHRHNMLSRKYTRLGVGVAKDARGHTWTAQVFGRPA</sequence>
<comment type="caution">
    <text evidence="3">The sequence shown here is derived from an EMBL/GenBank/DDBJ whole genome shotgun (WGS) entry which is preliminary data.</text>
</comment>
<dbReference type="CDD" id="cd05379">
    <property type="entry name" value="CAP_bacterial"/>
    <property type="match status" value="1"/>
</dbReference>
<proteinExistence type="predicted"/>
<evidence type="ECO:0000313" key="3">
    <source>
        <dbReference type="EMBL" id="MBC9226621.1"/>
    </source>
</evidence>
<dbReference type="PANTHER" id="PTHR31157:SF1">
    <property type="entry name" value="SCP DOMAIN-CONTAINING PROTEIN"/>
    <property type="match status" value="1"/>
</dbReference>
<feature type="domain" description="SCP" evidence="2">
    <location>
        <begin position="37"/>
        <end position="141"/>
    </location>
</feature>
<feature type="chain" id="PRO_5034559249" evidence="1">
    <location>
        <begin position="25"/>
        <end position="149"/>
    </location>
</feature>
<evidence type="ECO:0000256" key="1">
    <source>
        <dbReference type="SAM" id="SignalP"/>
    </source>
</evidence>
<reference evidence="3" key="1">
    <citation type="submission" date="2020-09" db="EMBL/GenBank/DDBJ databases">
        <title>Novel species in genus Aeromicrobium.</title>
        <authorList>
            <person name="Zhang G."/>
        </authorList>
    </citation>
    <scope>NUCLEOTIDE SEQUENCE</scope>
    <source>
        <strain evidence="3">Zg-636</strain>
    </source>
</reference>
<dbReference type="EMBL" id="JACTVM010000002">
    <property type="protein sequence ID" value="MBC9226621.1"/>
    <property type="molecule type" value="Genomic_DNA"/>
</dbReference>
<feature type="signal peptide" evidence="1">
    <location>
        <begin position="1"/>
        <end position="24"/>
    </location>
</feature>
<evidence type="ECO:0000259" key="2">
    <source>
        <dbReference type="Pfam" id="PF00188"/>
    </source>
</evidence>
<dbReference type="SUPFAM" id="SSF55797">
    <property type="entry name" value="PR-1-like"/>
    <property type="match status" value="1"/>
</dbReference>
<protein>
    <submittedName>
        <fullName evidence="3">CAP domain-containing protein</fullName>
    </submittedName>
</protein>
<dbReference type="PANTHER" id="PTHR31157">
    <property type="entry name" value="SCP DOMAIN-CONTAINING PROTEIN"/>
    <property type="match status" value="1"/>
</dbReference>
<dbReference type="RefSeq" id="WP_187769430.1">
    <property type="nucleotide sequence ID" value="NZ_JACTVM010000002.1"/>
</dbReference>
<dbReference type="Gene3D" id="3.40.33.10">
    <property type="entry name" value="CAP"/>
    <property type="match status" value="1"/>
</dbReference>
<organism evidence="3 4">
    <name type="scientific">Aeromicrobium senzhongii</name>
    <dbReference type="NCBI Taxonomy" id="2663859"/>
    <lineage>
        <taxon>Bacteria</taxon>
        <taxon>Bacillati</taxon>
        <taxon>Actinomycetota</taxon>
        <taxon>Actinomycetes</taxon>
        <taxon>Propionibacteriales</taxon>
        <taxon>Nocardioidaceae</taxon>
        <taxon>Aeromicrobium</taxon>
    </lineage>
</organism>
<keyword evidence="1" id="KW-0732">Signal</keyword>
<gene>
    <name evidence="3" type="ORF">IBG24_09865</name>
</gene>
<evidence type="ECO:0000313" key="4">
    <source>
        <dbReference type="Proteomes" id="UP000620591"/>
    </source>
</evidence>
<dbReference type="Pfam" id="PF00188">
    <property type="entry name" value="CAP"/>
    <property type="match status" value="1"/>
</dbReference>
<dbReference type="InterPro" id="IPR035940">
    <property type="entry name" value="CAP_sf"/>
</dbReference>
<name>A0A8I0EUE6_9ACTN</name>